<dbReference type="GO" id="GO:0007015">
    <property type="term" value="P:actin filament organization"/>
    <property type="evidence" value="ECO:0007669"/>
    <property type="project" value="TreeGrafter"/>
</dbReference>
<dbReference type="Gene3D" id="1.10.10.820">
    <property type="match status" value="1"/>
</dbReference>
<keyword evidence="3 7" id="KW-0067">ATP-binding</keyword>
<dbReference type="Gene3D" id="1.20.120.720">
    <property type="entry name" value="Myosin VI head, motor domain, U50 subdomain"/>
    <property type="match status" value="1"/>
</dbReference>
<evidence type="ECO:0000256" key="6">
    <source>
        <dbReference type="ARBA" id="ARBA00023203"/>
    </source>
</evidence>
<dbReference type="FunFam" id="1.10.10.820:FF:000001">
    <property type="entry name" value="Myosin heavy chain"/>
    <property type="match status" value="1"/>
</dbReference>
<dbReference type="CDD" id="cd01378">
    <property type="entry name" value="MYSc_Myo1"/>
    <property type="match status" value="1"/>
</dbReference>
<dbReference type="GO" id="GO:0005886">
    <property type="term" value="C:plasma membrane"/>
    <property type="evidence" value="ECO:0007669"/>
    <property type="project" value="TreeGrafter"/>
</dbReference>
<reference evidence="10" key="3">
    <citation type="submission" date="2023-05" db="EMBL/GenBank/DDBJ databases">
        <authorList>
            <person name="Smith C.H."/>
        </authorList>
    </citation>
    <scope>NUCLEOTIDE SEQUENCE</scope>
    <source>
        <strain evidence="10">CHS0354</strain>
        <tissue evidence="10">Mantle</tissue>
    </source>
</reference>
<accession>A0AAE0VTM6</accession>
<dbReference type="PROSITE" id="PS51456">
    <property type="entry name" value="MYOSIN_MOTOR"/>
    <property type="match status" value="1"/>
</dbReference>
<dbReference type="GO" id="GO:0030048">
    <property type="term" value="P:actin filament-based movement"/>
    <property type="evidence" value="ECO:0007669"/>
    <property type="project" value="TreeGrafter"/>
</dbReference>
<evidence type="ECO:0000256" key="7">
    <source>
        <dbReference type="PROSITE-ProRule" id="PRU00782"/>
    </source>
</evidence>
<feature type="domain" description="TH1" evidence="9">
    <location>
        <begin position="816"/>
        <end position="1007"/>
    </location>
</feature>
<dbReference type="PANTHER" id="PTHR13140:SF713">
    <property type="entry name" value="UNCONVENTIONAL MYOSIN ID"/>
    <property type="match status" value="1"/>
</dbReference>
<feature type="binding site" evidence="7">
    <location>
        <begin position="104"/>
        <end position="111"/>
    </location>
    <ligand>
        <name>ATP</name>
        <dbReference type="ChEBI" id="CHEBI:30616"/>
    </ligand>
</feature>
<dbReference type="GO" id="GO:0005737">
    <property type="term" value="C:cytoplasm"/>
    <property type="evidence" value="ECO:0007669"/>
    <property type="project" value="TreeGrafter"/>
</dbReference>
<dbReference type="SUPFAM" id="SSF52540">
    <property type="entry name" value="P-loop containing nucleoside triphosphate hydrolases"/>
    <property type="match status" value="1"/>
</dbReference>
<dbReference type="GO" id="GO:0005902">
    <property type="term" value="C:microvillus"/>
    <property type="evidence" value="ECO:0007669"/>
    <property type="project" value="TreeGrafter"/>
</dbReference>
<evidence type="ECO:0000256" key="3">
    <source>
        <dbReference type="ARBA" id="ARBA00022840"/>
    </source>
</evidence>
<dbReference type="GO" id="GO:0000146">
    <property type="term" value="F:microfilament motor activity"/>
    <property type="evidence" value="ECO:0007669"/>
    <property type="project" value="TreeGrafter"/>
</dbReference>
<dbReference type="Pfam" id="PF06017">
    <property type="entry name" value="Myosin_TH1"/>
    <property type="match status" value="1"/>
</dbReference>
<dbReference type="FunFam" id="1.20.58.530:FF:000004">
    <property type="entry name" value="Unconventional myosin ID"/>
    <property type="match status" value="1"/>
</dbReference>
<comment type="caution">
    <text evidence="10">The sequence shown here is derived from an EMBL/GenBank/DDBJ whole genome shotgun (WGS) entry which is preliminary data.</text>
</comment>
<feature type="domain" description="Myosin motor" evidence="8">
    <location>
        <begin position="11"/>
        <end position="699"/>
    </location>
</feature>
<proteinExistence type="inferred from homology"/>
<keyword evidence="11" id="KW-1185">Reference proteome</keyword>
<evidence type="ECO:0000256" key="4">
    <source>
        <dbReference type="ARBA" id="ARBA00023123"/>
    </source>
</evidence>
<evidence type="ECO:0000313" key="11">
    <source>
        <dbReference type="Proteomes" id="UP001195483"/>
    </source>
</evidence>
<dbReference type="InterPro" id="IPR010926">
    <property type="entry name" value="Myosin_TH1"/>
</dbReference>
<dbReference type="Proteomes" id="UP001195483">
    <property type="component" value="Unassembled WGS sequence"/>
</dbReference>
<dbReference type="Gene3D" id="1.20.58.530">
    <property type="match status" value="1"/>
</dbReference>
<protein>
    <recommendedName>
        <fullName evidence="12">Myosin ID</fullName>
    </recommendedName>
</protein>
<dbReference type="PRINTS" id="PR00193">
    <property type="entry name" value="MYOSINHEAVY"/>
</dbReference>
<dbReference type="Gene3D" id="3.40.850.10">
    <property type="entry name" value="Kinesin motor domain"/>
    <property type="match status" value="1"/>
</dbReference>
<reference evidence="10" key="1">
    <citation type="journal article" date="2021" name="Genome Biol. Evol.">
        <title>A High-Quality Reference Genome for a Parasitic Bivalve with Doubly Uniparental Inheritance (Bivalvia: Unionida).</title>
        <authorList>
            <person name="Smith C.H."/>
        </authorList>
    </citation>
    <scope>NUCLEOTIDE SEQUENCE</scope>
    <source>
        <strain evidence="10">CHS0354</strain>
    </source>
</reference>
<keyword evidence="2 7" id="KW-0547">Nucleotide-binding</keyword>
<keyword evidence="4 7" id="KW-0518">Myosin</keyword>
<evidence type="ECO:0000256" key="5">
    <source>
        <dbReference type="ARBA" id="ARBA00023175"/>
    </source>
</evidence>
<dbReference type="InterPro" id="IPR001609">
    <property type="entry name" value="Myosin_head_motor_dom-like"/>
</dbReference>
<evidence type="ECO:0000313" key="10">
    <source>
        <dbReference type="EMBL" id="KAK3589621.1"/>
    </source>
</evidence>
<dbReference type="SMART" id="SM00242">
    <property type="entry name" value="MYSc"/>
    <property type="match status" value="1"/>
</dbReference>
<dbReference type="InterPro" id="IPR036072">
    <property type="entry name" value="MYSc_Myo1"/>
</dbReference>
<dbReference type="PROSITE" id="PS50096">
    <property type="entry name" value="IQ"/>
    <property type="match status" value="1"/>
</dbReference>
<keyword evidence="5 7" id="KW-0505">Motor protein</keyword>
<dbReference type="PROSITE" id="PS51757">
    <property type="entry name" value="TH1"/>
    <property type="match status" value="1"/>
</dbReference>
<dbReference type="InterPro" id="IPR036961">
    <property type="entry name" value="Kinesin_motor_dom_sf"/>
</dbReference>
<dbReference type="InterPro" id="IPR027417">
    <property type="entry name" value="P-loop_NTPase"/>
</dbReference>
<evidence type="ECO:0008006" key="12">
    <source>
        <dbReference type="Google" id="ProtNLM"/>
    </source>
</evidence>
<organism evidence="10 11">
    <name type="scientific">Potamilus streckersoni</name>
    <dbReference type="NCBI Taxonomy" id="2493646"/>
    <lineage>
        <taxon>Eukaryota</taxon>
        <taxon>Metazoa</taxon>
        <taxon>Spiralia</taxon>
        <taxon>Lophotrochozoa</taxon>
        <taxon>Mollusca</taxon>
        <taxon>Bivalvia</taxon>
        <taxon>Autobranchia</taxon>
        <taxon>Heteroconchia</taxon>
        <taxon>Palaeoheterodonta</taxon>
        <taxon>Unionida</taxon>
        <taxon>Unionoidea</taxon>
        <taxon>Unionidae</taxon>
        <taxon>Ambleminae</taxon>
        <taxon>Lampsilini</taxon>
        <taxon>Potamilus</taxon>
    </lineage>
</organism>
<dbReference type="AlphaFoldDB" id="A0AAE0VTM6"/>
<dbReference type="GO" id="GO:0016459">
    <property type="term" value="C:myosin complex"/>
    <property type="evidence" value="ECO:0007669"/>
    <property type="project" value="UniProtKB-KW"/>
</dbReference>
<gene>
    <name evidence="10" type="ORF">CHS0354_043081</name>
</gene>
<comment type="similarity">
    <text evidence="1 7">Belongs to the TRAFAC class myosin-kinesin ATPase superfamily. Myosin family.</text>
</comment>
<dbReference type="GO" id="GO:0005524">
    <property type="term" value="F:ATP binding"/>
    <property type="evidence" value="ECO:0007669"/>
    <property type="project" value="UniProtKB-UniRule"/>
</dbReference>
<feature type="region of interest" description="Actin-binding" evidence="7">
    <location>
        <begin position="577"/>
        <end position="599"/>
    </location>
</feature>
<dbReference type="PANTHER" id="PTHR13140">
    <property type="entry name" value="MYOSIN"/>
    <property type="match status" value="1"/>
</dbReference>
<dbReference type="Gene3D" id="1.20.5.4820">
    <property type="match status" value="1"/>
</dbReference>
<dbReference type="EMBL" id="JAEAOA010002360">
    <property type="protein sequence ID" value="KAK3589621.1"/>
    <property type="molecule type" value="Genomic_DNA"/>
</dbReference>
<dbReference type="GO" id="GO:0006897">
    <property type="term" value="P:endocytosis"/>
    <property type="evidence" value="ECO:0007669"/>
    <property type="project" value="TreeGrafter"/>
</dbReference>
<dbReference type="Pfam" id="PF00063">
    <property type="entry name" value="Myosin_head"/>
    <property type="match status" value="1"/>
</dbReference>
<keyword evidence="6 7" id="KW-0009">Actin-binding</keyword>
<evidence type="ECO:0000256" key="1">
    <source>
        <dbReference type="ARBA" id="ARBA00008314"/>
    </source>
</evidence>
<sequence>MAGSIHEGPEFGIGDFVLLREVTHEAFLENLRLRYEKNRIYTYIGEVVVSVNPYKTVDIYNQTYVDHYKGRELYERPPHIFALADSAYKTMKRKSRDTCIVISGESGSGKTEASKIIMRYISAVTNVSGRKEVERVKDVLIKSNVILEAFGNAKTNRNDNSSRFGKYMDINFDFKGDPIGGHINNYLLEKSRVVHQQNGERNFHAFYQLLSGAPDQKLEEMKLSRNPDEYHFIRQGGSPKCSTINDQSDYRAVMAALKTLNFAFKHAETLWKIVAAVLHMGNMEFDTVDEVHDTVGVRDGHKLKNLAGLLSVTQEDLKKALTSRVIAAGGNVVNKEFTKSEALYARDAFAKAIYDRMFSWIVSRINEVIDPKESGTGYIGKGTVIGVLDIYGFEIFQNNSFEQLCINYCNEKLQQLFIELVLKQEQEEYMKEGIAWVHVEYFNNKIICELIEQPHKGILAILDEACLNVGKVTDEMFLTAMTQKLKSDRFTCRALSPADKTLEHSRDFRIRHYAGDVSYSVVGFIDKNKDTLFQDFKRLLYNSKDELVKAMWPEGIQDITATTKRPLTAGTNFKNSIIALVDQLATKEPHYVRCVKPNDIKSPSNFDEERVKHQVMYLGLLENVRVRRAGFVYRAKYSRFLDRYKLITKNTWPNFRGNEVDGVKMIIKSQGFEKDVAYGKSKIFIQSPQTLFTLEETRDKYIPFIIVFLQKFWRGGLARRRAKQMRAIYLIMAKFKRYKMRSYILNLVQLFRNVRNMRDYGKSIKWPTPPQVLTGLVEELRKVHSRWRANMILKKVPRPEWPMLQTKCTAQDVLKGQRADWGYRRKWEGNYLASSKDNSSTIDFVTKANALKASDHFSEILFSSYIKKTNKHNQTADRAIVITDKFIYKLDPKKKYKLLRRGISIGDVTGLSITPDADQLSVIHLKDGNDLVICLQNPSREERVGELVGSLSRFFRRNRKELPVTVAKQIKCSLGSKPRQILVKPSPANGGPTFRKEGNSLVLMWPQ</sequence>
<evidence type="ECO:0000259" key="9">
    <source>
        <dbReference type="PROSITE" id="PS51757"/>
    </source>
</evidence>
<evidence type="ECO:0000259" key="8">
    <source>
        <dbReference type="PROSITE" id="PS51456"/>
    </source>
</evidence>
<dbReference type="GO" id="GO:0051015">
    <property type="term" value="F:actin filament binding"/>
    <property type="evidence" value="ECO:0007669"/>
    <property type="project" value="TreeGrafter"/>
</dbReference>
<reference evidence="10" key="2">
    <citation type="journal article" date="2021" name="Genome Biol. Evol.">
        <title>Developing a high-quality reference genome for a parasitic bivalve with doubly uniparental inheritance (Bivalvia: Unionida).</title>
        <authorList>
            <person name="Smith C.H."/>
        </authorList>
    </citation>
    <scope>NUCLEOTIDE SEQUENCE</scope>
    <source>
        <strain evidence="10">CHS0354</strain>
        <tissue evidence="10">Mantle</tissue>
    </source>
</reference>
<evidence type="ECO:0000256" key="2">
    <source>
        <dbReference type="ARBA" id="ARBA00022741"/>
    </source>
</evidence>
<name>A0AAE0VTM6_9BIVA</name>